<proteinExistence type="predicted"/>
<accession>A0A0F9U0R9</accession>
<gene>
    <name evidence="2" type="ORF">LCGC14_0281510</name>
</gene>
<sequence length="200" mass="21782">MRNSRTLFRVLALAAAILVGPPAGYAGYLLATGNVHTVEPEILYRSGQLDDDDLEALIRQKGIRSVLNLRGVHPLEAWSREETLVAAEYGIDYYAVPISARSVPDMATMTRIARIMKDAPKPILVHCQGGADRSGLASAIFEYAVDGDTAEEAADQLSWRYGHFPWFGSRTAAMDDAFALFAAKWSSSELPAKAGQKARP</sequence>
<dbReference type="InterPro" id="IPR055214">
    <property type="entry name" value="PTP-NADK"/>
</dbReference>
<feature type="domain" description="DSP-PTPase phosphatase fused to NAD+ Kinase" evidence="1">
    <location>
        <begin position="42"/>
        <end position="156"/>
    </location>
</feature>
<protein>
    <recommendedName>
        <fullName evidence="1">DSP-PTPase phosphatase fused to NAD+ Kinase domain-containing protein</fullName>
    </recommendedName>
</protein>
<evidence type="ECO:0000313" key="2">
    <source>
        <dbReference type="EMBL" id="KKN85169.1"/>
    </source>
</evidence>
<comment type="caution">
    <text evidence="2">The sequence shown here is derived from an EMBL/GenBank/DDBJ whole genome shotgun (WGS) entry which is preliminary data.</text>
</comment>
<evidence type="ECO:0000259" key="1">
    <source>
        <dbReference type="Pfam" id="PF22741"/>
    </source>
</evidence>
<organism evidence="2">
    <name type="scientific">marine sediment metagenome</name>
    <dbReference type="NCBI Taxonomy" id="412755"/>
    <lineage>
        <taxon>unclassified sequences</taxon>
        <taxon>metagenomes</taxon>
        <taxon>ecological metagenomes</taxon>
    </lineage>
</organism>
<dbReference type="InterPro" id="IPR029021">
    <property type="entry name" value="Prot-tyrosine_phosphatase-like"/>
</dbReference>
<dbReference type="PROSITE" id="PS00383">
    <property type="entry name" value="TYR_PHOSPHATASE_1"/>
    <property type="match status" value="1"/>
</dbReference>
<name>A0A0F9U0R9_9ZZZZ</name>
<dbReference type="AlphaFoldDB" id="A0A0F9U0R9"/>
<reference evidence="2" key="1">
    <citation type="journal article" date="2015" name="Nature">
        <title>Complex archaea that bridge the gap between prokaryotes and eukaryotes.</title>
        <authorList>
            <person name="Spang A."/>
            <person name="Saw J.H."/>
            <person name="Jorgensen S.L."/>
            <person name="Zaremba-Niedzwiedzka K."/>
            <person name="Martijn J."/>
            <person name="Lind A.E."/>
            <person name="van Eijk R."/>
            <person name="Schleper C."/>
            <person name="Guy L."/>
            <person name="Ettema T.J."/>
        </authorList>
    </citation>
    <scope>NUCLEOTIDE SEQUENCE</scope>
</reference>
<dbReference type="Gene3D" id="3.90.190.10">
    <property type="entry name" value="Protein tyrosine phosphatase superfamily"/>
    <property type="match status" value="1"/>
</dbReference>
<dbReference type="Pfam" id="PF22741">
    <property type="entry name" value="PTP-NADK"/>
    <property type="match status" value="1"/>
</dbReference>
<dbReference type="InterPro" id="IPR016130">
    <property type="entry name" value="Tyr_Pase_AS"/>
</dbReference>
<dbReference type="SUPFAM" id="SSF52799">
    <property type="entry name" value="(Phosphotyrosine protein) phosphatases II"/>
    <property type="match status" value="1"/>
</dbReference>
<dbReference type="EMBL" id="LAZR01000162">
    <property type="protein sequence ID" value="KKN85169.1"/>
    <property type="molecule type" value="Genomic_DNA"/>
</dbReference>